<dbReference type="Proteomes" id="UP000054350">
    <property type="component" value="Unassembled WGS sequence"/>
</dbReference>
<dbReference type="AlphaFoldDB" id="A0A0L0S9R8"/>
<feature type="region of interest" description="Disordered" evidence="1">
    <location>
        <begin position="1"/>
        <end position="112"/>
    </location>
</feature>
<feature type="region of interest" description="Disordered" evidence="1">
    <location>
        <begin position="300"/>
        <end position="343"/>
    </location>
</feature>
<feature type="compositionally biased region" description="Low complexity" evidence="1">
    <location>
        <begin position="306"/>
        <end position="324"/>
    </location>
</feature>
<feature type="compositionally biased region" description="Low complexity" evidence="1">
    <location>
        <begin position="94"/>
        <end position="112"/>
    </location>
</feature>
<sequence length="447" mass="42735">MLAPPRPGSLPARAPSAMPAPPLPTAPLATAPTPATTRPTAPAITVPPSATAANPLGLSSAAVSALAAAAAARSRRPPPSRQPHYGPQTPRNNTPTGAAGAPAPATTIPADGAPPLAGIAASPYSMAMPPYLASSATARPYAGAFSNLSASDPSAATTIMPGAAAGAGTAPAGASAPSVPPVADATAAAGIPASMGAAGLGVPSIAGLNMMNPTAAALAAMNPMMMAGMYPMYMPNPYLPAGYYGAHLPPGLASYPPTSMDATAPTVPAIGGTTNGLVTSGTATMATTNALTRTTAVLAGDGGASGASASTSAAARRTRGSAGALAPVPANDASAPSSARSSTVPPLLGLGDLDASAASTLANPTVFSSALHTIGAGDTTTAGVLPSTTPGLPANDGASPATAAAAAGSGNGQVAGGADAAAEYARFWKALTLVARIARRHDLWPSY</sequence>
<protein>
    <submittedName>
        <fullName evidence="2">Uncharacterized protein</fullName>
    </submittedName>
</protein>
<evidence type="ECO:0000256" key="1">
    <source>
        <dbReference type="SAM" id="MobiDB-lite"/>
    </source>
</evidence>
<proteinExistence type="predicted"/>
<reference evidence="2 3" key="1">
    <citation type="submission" date="2009-11" db="EMBL/GenBank/DDBJ databases">
        <title>Annotation of Allomyces macrogynus ATCC 38327.</title>
        <authorList>
            <consortium name="The Broad Institute Genome Sequencing Platform"/>
            <person name="Russ C."/>
            <person name="Cuomo C."/>
            <person name="Burger G."/>
            <person name="Gray M.W."/>
            <person name="Holland P.W.H."/>
            <person name="King N."/>
            <person name="Lang F.B.F."/>
            <person name="Roger A.J."/>
            <person name="Ruiz-Trillo I."/>
            <person name="Young S.K."/>
            <person name="Zeng Q."/>
            <person name="Gargeya S."/>
            <person name="Fitzgerald M."/>
            <person name="Haas B."/>
            <person name="Abouelleil A."/>
            <person name="Alvarado L."/>
            <person name="Arachchi H.M."/>
            <person name="Berlin A."/>
            <person name="Chapman S.B."/>
            <person name="Gearin G."/>
            <person name="Goldberg J."/>
            <person name="Griggs A."/>
            <person name="Gujja S."/>
            <person name="Hansen M."/>
            <person name="Heiman D."/>
            <person name="Howarth C."/>
            <person name="Larimer J."/>
            <person name="Lui A."/>
            <person name="MacDonald P.J.P."/>
            <person name="McCowen C."/>
            <person name="Montmayeur A."/>
            <person name="Murphy C."/>
            <person name="Neiman D."/>
            <person name="Pearson M."/>
            <person name="Priest M."/>
            <person name="Roberts A."/>
            <person name="Saif S."/>
            <person name="Shea T."/>
            <person name="Sisk P."/>
            <person name="Stolte C."/>
            <person name="Sykes S."/>
            <person name="Wortman J."/>
            <person name="Nusbaum C."/>
            <person name="Birren B."/>
        </authorList>
    </citation>
    <scope>NUCLEOTIDE SEQUENCE [LARGE SCALE GENOMIC DNA]</scope>
    <source>
        <strain evidence="2 3">ATCC 38327</strain>
    </source>
</reference>
<evidence type="ECO:0000313" key="3">
    <source>
        <dbReference type="Proteomes" id="UP000054350"/>
    </source>
</evidence>
<dbReference type="EMBL" id="GG745334">
    <property type="protein sequence ID" value="KNE59192.1"/>
    <property type="molecule type" value="Genomic_DNA"/>
</dbReference>
<organism evidence="2 3">
    <name type="scientific">Allomyces macrogynus (strain ATCC 38327)</name>
    <name type="common">Allomyces javanicus var. macrogynus</name>
    <dbReference type="NCBI Taxonomy" id="578462"/>
    <lineage>
        <taxon>Eukaryota</taxon>
        <taxon>Fungi</taxon>
        <taxon>Fungi incertae sedis</taxon>
        <taxon>Blastocladiomycota</taxon>
        <taxon>Blastocladiomycetes</taxon>
        <taxon>Blastocladiales</taxon>
        <taxon>Blastocladiaceae</taxon>
        <taxon>Allomyces</taxon>
    </lineage>
</organism>
<feature type="compositionally biased region" description="Polar residues" evidence="1">
    <location>
        <begin position="334"/>
        <end position="343"/>
    </location>
</feature>
<reference evidence="3" key="2">
    <citation type="submission" date="2009-11" db="EMBL/GenBank/DDBJ databases">
        <title>The Genome Sequence of Allomyces macrogynus strain ATCC 38327.</title>
        <authorList>
            <consortium name="The Broad Institute Genome Sequencing Platform"/>
            <person name="Russ C."/>
            <person name="Cuomo C."/>
            <person name="Shea T."/>
            <person name="Young S.K."/>
            <person name="Zeng Q."/>
            <person name="Koehrsen M."/>
            <person name="Haas B."/>
            <person name="Borodovsky M."/>
            <person name="Guigo R."/>
            <person name="Alvarado L."/>
            <person name="Berlin A."/>
            <person name="Borenstein D."/>
            <person name="Chen Z."/>
            <person name="Engels R."/>
            <person name="Freedman E."/>
            <person name="Gellesch M."/>
            <person name="Goldberg J."/>
            <person name="Griggs A."/>
            <person name="Gujja S."/>
            <person name="Heiman D."/>
            <person name="Hepburn T."/>
            <person name="Howarth C."/>
            <person name="Jen D."/>
            <person name="Larson L."/>
            <person name="Lewis B."/>
            <person name="Mehta T."/>
            <person name="Park D."/>
            <person name="Pearson M."/>
            <person name="Roberts A."/>
            <person name="Saif S."/>
            <person name="Shenoy N."/>
            <person name="Sisk P."/>
            <person name="Stolte C."/>
            <person name="Sykes S."/>
            <person name="Walk T."/>
            <person name="White J."/>
            <person name="Yandava C."/>
            <person name="Burger G."/>
            <person name="Gray M.W."/>
            <person name="Holland P.W.H."/>
            <person name="King N."/>
            <person name="Lang F.B.F."/>
            <person name="Roger A.J."/>
            <person name="Ruiz-Trillo I."/>
            <person name="Lander E."/>
            <person name="Nusbaum C."/>
        </authorList>
    </citation>
    <scope>NUCLEOTIDE SEQUENCE [LARGE SCALE GENOMIC DNA]</scope>
    <source>
        <strain evidence="3">ATCC 38327</strain>
    </source>
</reference>
<accession>A0A0L0S9R8</accession>
<name>A0A0L0S9R8_ALLM3</name>
<feature type="compositionally biased region" description="Low complexity" evidence="1">
    <location>
        <begin position="55"/>
        <end position="72"/>
    </location>
</feature>
<keyword evidence="3" id="KW-1185">Reference proteome</keyword>
<feature type="compositionally biased region" description="Low complexity" evidence="1">
    <location>
        <begin position="26"/>
        <end position="48"/>
    </location>
</feature>
<evidence type="ECO:0000313" key="2">
    <source>
        <dbReference type="EMBL" id="KNE59192.1"/>
    </source>
</evidence>
<gene>
    <name evidence="2" type="ORF">AMAG_03516</name>
</gene>
<dbReference type="VEuPathDB" id="FungiDB:AMAG_03516"/>